<evidence type="ECO:0000256" key="1">
    <source>
        <dbReference type="ARBA" id="ARBA00022737"/>
    </source>
</evidence>
<evidence type="ECO:0000256" key="3">
    <source>
        <dbReference type="PROSITE-ProRule" id="PRU00339"/>
    </source>
</evidence>
<protein>
    <recommendedName>
        <fullName evidence="6">Superkiller protein 3</fullName>
    </recommendedName>
</protein>
<dbReference type="PANTHER" id="PTHR15704:SF7">
    <property type="entry name" value="SUPERKILLER COMPLEX PROTEIN 3"/>
    <property type="match status" value="1"/>
</dbReference>
<feature type="repeat" description="TPR" evidence="3">
    <location>
        <begin position="656"/>
        <end position="689"/>
    </location>
</feature>
<dbReference type="OrthoDB" id="421075at2759"/>
<name>A0A0E9NDT1_SAICN</name>
<dbReference type="STRING" id="698492.A0A0E9NDT1"/>
<dbReference type="Gene3D" id="1.25.40.10">
    <property type="entry name" value="Tetratricopeptide repeat domain"/>
    <property type="match status" value="4"/>
</dbReference>
<evidence type="ECO:0008006" key="6">
    <source>
        <dbReference type="Google" id="ProtNLM"/>
    </source>
</evidence>
<gene>
    <name evidence="4" type="ORF">G7K_1768-t1</name>
</gene>
<dbReference type="Pfam" id="PF14559">
    <property type="entry name" value="TPR_19"/>
    <property type="match status" value="1"/>
</dbReference>
<dbReference type="EMBL" id="BACD03000009">
    <property type="protein sequence ID" value="GAO47565.1"/>
    <property type="molecule type" value="Genomic_DNA"/>
</dbReference>
<dbReference type="SMART" id="SM00028">
    <property type="entry name" value="TPR"/>
    <property type="match status" value="13"/>
</dbReference>
<dbReference type="GO" id="GO:0006401">
    <property type="term" value="P:RNA catabolic process"/>
    <property type="evidence" value="ECO:0007669"/>
    <property type="project" value="InterPro"/>
</dbReference>
<dbReference type="InterPro" id="IPR040962">
    <property type="entry name" value="TPR_22"/>
</dbReference>
<evidence type="ECO:0000313" key="4">
    <source>
        <dbReference type="EMBL" id="GAO47565.1"/>
    </source>
</evidence>
<dbReference type="OMA" id="CQWELDP"/>
<keyword evidence="2 3" id="KW-0802">TPR repeat</keyword>
<dbReference type="Pfam" id="PF13432">
    <property type="entry name" value="TPR_16"/>
    <property type="match status" value="2"/>
</dbReference>
<accession>A0A0E9NDT1</accession>
<evidence type="ECO:0000313" key="5">
    <source>
        <dbReference type="Proteomes" id="UP000033140"/>
    </source>
</evidence>
<reference evidence="4 5" key="2">
    <citation type="journal article" date="2014" name="J. Gen. Appl. Microbiol.">
        <title>The early diverging ascomycetous budding yeast Saitoella complicata has three histone deacetylases belonging to the Clr6, Hos2, and Rpd3 lineages.</title>
        <authorList>
            <person name="Nishida H."/>
            <person name="Matsumoto T."/>
            <person name="Kondo S."/>
            <person name="Hamamoto M."/>
            <person name="Yoshikawa H."/>
        </authorList>
    </citation>
    <scope>NUCLEOTIDE SEQUENCE [LARGE SCALE GENOMIC DNA]</scope>
    <source>
        <strain evidence="4 5">NRRL Y-17804</strain>
    </source>
</reference>
<evidence type="ECO:0000256" key="2">
    <source>
        <dbReference type="ARBA" id="ARBA00022803"/>
    </source>
</evidence>
<reference evidence="4 5" key="1">
    <citation type="journal article" date="2011" name="J. Gen. Appl. Microbiol.">
        <title>Draft genome sequencing of the enigmatic yeast Saitoella complicata.</title>
        <authorList>
            <person name="Nishida H."/>
            <person name="Hamamoto M."/>
            <person name="Sugiyama J."/>
        </authorList>
    </citation>
    <scope>NUCLEOTIDE SEQUENCE [LARGE SCALE GENOMIC DNA]</scope>
    <source>
        <strain evidence="4 5">NRRL Y-17804</strain>
    </source>
</reference>
<keyword evidence="1" id="KW-0677">Repeat</keyword>
<dbReference type="SUPFAM" id="SSF48452">
    <property type="entry name" value="TPR-like"/>
    <property type="match status" value="4"/>
</dbReference>
<dbReference type="RefSeq" id="XP_019023728.1">
    <property type="nucleotide sequence ID" value="XM_019166159.1"/>
</dbReference>
<sequence length="1336" mass="148269">MSTKTALKQAREQIGKKDFAEAVKSCRRILDFEPDNYNANVFLGLSLMNLGQLDEAETVYKAAVEKEAGQVLAWQGLWNLYEKKQNVEEYIRTSEKLMTMFMESDDRDKCAQTHEKLAAFIKEHGSTLQRVQVHSLILPSSPYYTFLEGRVFQPSLTLTRIVELLEPWESDTIKREIAKRRSRLGANISKINGEVRLEVFAQSKLDEYYLQLIDWTDEDEIRRATEVKVFDRAYQVLLVLPAGGQKDEKRAQVADMARGMVILHAPVELAWMIHLEWADVSDISQFDVNVLREFVALFPGNGLSKTIDAYLTSELSPFPPVPVVEGEEPRPQLSSEDILDAMLDAIADAPKSPLASRLLAAYYLHLKDYQSASETARSAMESANQLSSETGISLANTQTALMLVLGLSYVYYQTPKNHPQAKMLFEKVLGAYPDCVPALIGLGHIQREAGAVGEALDLMRQAVGVDESYIEARMEASWCEVLLENYEEGLSGLRYCLEQLEDESDSAVTRERKGECHWRIGHGIWLSKPEERGERDGAYASFITALRKNPNYAPAYTSLGVFYADVVGDEDRALRCFQKAFELDAGEVDAAERLASGFAEVRDWELVEVVARRVVSSNQKQSWPQRALGVVELNKRNYNKAIGHFQQALRGDVGDVNSWVGLGEAYSSSGRYVAASKAFKRAEQLDPGNWFAKYLFANVEKEMGNYEEAAGAFGAVLETRPGEFGVLVSLAETLVAWAWELIQNGFFARAAECAVKALETVRSVEEEKRVGSVGLWKVVGDACNVFMQVQSHADAFPLALLKELFEVKEVDAEEVIDGVAELSLEEVGDVEKAMRASVAAFKRNVKGTAGDRYAHSAAWYNLGWAEHRLATHLGVPASRDSPAVEAFKHAIKGEAKNESYWNAFGIVLGEVSPSIAQHAFIRALHLNPKSATIWTNLGTLYLIQDDLELANEVYSRAQSIDPEYVQAWVGQAFVAMALAEEDEARDLFEHAVEISGASFMTANYHFGTTVWAQLAAGKKGVRGLTSPIFALQKFVEQKPFDAYALQLQAHLLERAGDYVRASERLRKACEILEAEYEQTEDAGVLKRFVGCKADLGRCLLAVKEYEAAVEECTTALDLSANDEKTYEKARLSAHLSAGLGQYCLGALQDSLAMFQQALTEANGDPDVVVLLSKVLWAIGGEEEREVARSQLFESIEAYPEHLGSVLLLGTTALVDGNEDVRDAVLAELQDDKFSADRRKKLDPKYDVEKFLAAVAVTQGKDPKSIWMNALHVNPGSTKLWNHLAKTVPGDDGAKIREAAKNVAEKEIAVKGEELATAYEAAGEIQRGIWVAPWMHV</sequence>
<dbReference type="GO" id="GO:0055087">
    <property type="term" value="C:Ski complex"/>
    <property type="evidence" value="ECO:0007669"/>
    <property type="project" value="InterPro"/>
</dbReference>
<organism evidence="4 5">
    <name type="scientific">Saitoella complicata (strain BCRC 22490 / CBS 7301 / JCM 7358 / NBRC 10748 / NRRL Y-17804)</name>
    <dbReference type="NCBI Taxonomy" id="698492"/>
    <lineage>
        <taxon>Eukaryota</taxon>
        <taxon>Fungi</taxon>
        <taxon>Dikarya</taxon>
        <taxon>Ascomycota</taxon>
        <taxon>Taphrinomycotina</taxon>
        <taxon>Taphrinomycotina incertae sedis</taxon>
        <taxon>Saitoella</taxon>
    </lineage>
</organism>
<keyword evidence="5" id="KW-1185">Reference proteome</keyword>
<dbReference type="PROSITE" id="PS50005">
    <property type="entry name" value="TPR"/>
    <property type="match status" value="2"/>
</dbReference>
<dbReference type="PANTHER" id="PTHR15704">
    <property type="entry name" value="SUPERKILLER 3 PROTEIN-RELATED"/>
    <property type="match status" value="1"/>
</dbReference>
<dbReference type="Pfam" id="PF18833">
    <property type="entry name" value="TPR_22"/>
    <property type="match status" value="1"/>
</dbReference>
<dbReference type="Proteomes" id="UP000033140">
    <property type="component" value="Unassembled WGS sequence"/>
</dbReference>
<dbReference type="InterPro" id="IPR039226">
    <property type="entry name" value="Ski3/TTC37"/>
</dbReference>
<proteinExistence type="predicted"/>
<dbReference type="InterPro" id="IPR019734">
    <property type="entry name" value="TPR_rpt"/>
</dbReference>
<feature type="repeat" description="TPR" evidence="3">
    <location>
        <begin position="931"/>
        <end position="964"/>
    </location>
</feature>
<reference evidence="4 5" key="3">
    <citation type="journal article" date="2015" name="Genome Announc.">
        <title>Draft Genome Sequence of the Archiascomycetous Yeast Saitoella complicata.</title>
        <authorList>
            <person name="Yamauchi K."/>
            <person name="Kondo S."/>
            <person name="Hamamoto M."/>
            <person name="Takahashi Y."/>
            <person name="Ogura Y."/>
            <person name="Hayashi T."/>
            <person name="Nishida H."/>
        </authorList>
    </citation>
    <scope>NUCLEOTIDE SEQUENCE [LARGE SCALE GENOMIC DNA]</scope>
    <source>
        <strain evidence="4 5">NRRL Y-17804</strain>
    </source>
</reference>
<comment type="caution">
    <text evidence="4">The sequence shown here is derived from an EMBL/GenBank/DDBJ whole genome shotgun (WGS) entry which is preliminary data.</text>
</comment>
<dbReference type="InterPro" id="IPR011990">
    <property type="entry name" value="TPR-like_helical_dom_sf"/>
</dbReference>